<dbReference type="PROSITE" id="PS01071">
    <property type="entry name" value="GRPE"/>
    <property type="match status" value="1"/>
</dbReference>
<evidence type="ECO:0000256" key="3">
    <source>
        <dbReference type="HAMAP-Rule" id="MF_01151"/>
    </source>
</evidence>
<comment type="caution">
    <text evidence="8">The sequence shown here is derived from an EMBL/GenBank/DDBJ whole genome shotgun (WGS) entry which is preliminary data.</text>
</comment>
<feature type="coiled-coil region" evidence="6">
    <location>
        <begin position="41"/>
        <end position="68"/>
    </location>
</feature>
<evidence type="ECO:0000313" key="8">
    <source>
        <dbReference type="EMBL" id="KWT91846.1"/>
    </source>
</evidence>
<reference evidence="8 9" key="1">
    <citation type="submission" date="2015-11" db="EMBL/GenBank/DDBJ databases">
        <authorList>
            <person name="Lin W."/>
        </authorList>
    </citation>
    <scope>NUCLEOTIDE SEQUENCE [LARGE SCALE GENOMIC DNA]</scope>
    <source>
        <strain evidence="8 9">HCH-1</strain>
    </source>
</reference>
<keyword evidence="2 3" id="KW-0143">Chaperone</keyword>
<dbReference type="InterPro" id="IPR013805">
    <property type="entry name" value="GrpE_CC"/>
</dbReference>
<dbReference type="Proteomes" id="UP000060487">
    <property type="component" value="Unassembled WGS sequence"/>
</dbReference>
<proteinExistence type="inferred from homology"/>
<dbReference type="Gene3D" id="2.30.22.10">
    <property type="entry name" value="Head domain of nucleotide exchange factor GrpE"/>
    <property type="match status" value="1"/>
</dbReference>
<dbReference type="HAMAP" id="MF_01151">
    <property type="entry name" value="GrpE"/>
    <property type="match status" value="1"/>
</dbReference>
<dbReference type="Pfam" id="PF01025">
    <property type="entry name" value="GrpE"/>
    <property type="match status" value="1"/>
</dbReference>
<organism evidence="8 9">
    <name type="scientific">Candidatus Magnetominusculus xianensis</name>
    <dbReference type="NCBI Taxonomy" id="1748249"/>
    <lineage>
        <taxon>Bacteria</taxon>
        <taxon>Pseudomonadati</taxon>
        <taxon>Nitrospirota</taxon>
        <taxon>Nitrospiria</taxon>
        <taxon>Nitrospirales</taxon>
        <taxon>Nitrospiraceae</taxon>
        <taxon>Candidatus Magnetominusculus</taxon>
    </lineage>
</organism>
<protein>
    <recommendedName>
        <fullName evidence="3 4">Protein GrpE</fullName>
    </recommendedName>
    <alternativeName>
        <fullName evidence="3">HSP-70 cofactor</fullName>
    </alternativeName>
</protein>
<dbReference type="NCBIfam" id="NF010738">
    <property type="entry name" value="PRK14140.1"/>
    <property type="match status" value="1"/>
</dbReference>
<dbReference type="EMBL" id="LNQR01000028">
    <property type="protein sequence ID" value="KWT91846.1"/>
    <property type="molecule type" value="Genomic_DNA"/>
</dbReference>
<comment type="subunit">
    <text evidence="3">Homodimer.</text>
</comment>
<keyword evidence="3 4" id="KW-0346">Stress response</keyword>
<dbReference type="RefSeq" id="WP_236861488.1">
    <property type="nucleotide sequence ID" value="NZ_LNQR01000028.1"/>
</dbReference>
<dbReference type="PRINTS" id="PR00773">
    <property type="entry name" value="GRPEPROTEIN"/>
</dbReference>
<evidence type="ECO:0000256" key="4">
    <source>
        <dbReference type="RuleBase" id="RU000639"/>
    </source>
</evidence>
<dbReference type="InterPro" id="IPR009012">
    <property type="entry name" value="GrpE_head"/>
</dbReference>
<comment type="similarity">
    <text evidence="1 3 5">Belongs to the GrpE family.</text>
</comment>
<comment type="function">
    <text evidence="3 4">Participates actively in the response to hyperosmotic and heat shock by preventing the aggregation of stress-denatured proteins, in association with DnaK and GrpE. It is the nucleotide exchange factor for DnaK and may function as a thermosensor. Unfolded proteins bind initially to DnaJ; upon interaction with the DnaJ-bound protein, DnaK hydrolyzes its bound ATP, resulting in the formation of a stable complex. GrpE releases ADP from DnaK; ATP binding to DnaK triggers the release of the substrate protein, thus completing the reaction cycle. Several rounds of ATP-dependent interactions between DnaJ, DnaK and GrpE are required for fully efficient folding.</text>
</comment>
<dbReference type="InterPro" id="IPR000740">
    <property type="entry name" value="GrpE"/>
</dbReference>
<comment type="subcellular location">
    <subcellularLocation>
        <location evidence="3">Cytoplasm</location>
    </subcellularLocation>
</comment>
<evidence type="ECO:0000256" key="7">
    <source>
        <dbReference type="SAM" id="MobiDB-lite"/>
    </source>
</evidence>
<dbReference type="SUPFAM" id="SSF51064">
    <property type="entry name" value="Head domain of nucleotide exchange factor GrpE"/>
    <property type="match status" value="1"/>
</dbReference>
<evidence type="ECO:0000313" key="9">
    <source>
        <dbReference type="Proteomes" id="UP000060487"/>
    </source>
</evidence>
<name>A0ABR5SME6_9BACT</name>
<accession>A0ABR5SME6</accession>
<keyword evidence="3" id="KW-0963">Cytoplasm</keyword>
<gene>
    <name evidence="3" type="primary">grpE</name>
    <name evidence="8" type="ORF">ASN18_0748</name>
</gene>
<dbReference type="SUPFAM" id="SSF58014">
    <property type="entry name" value="Coiled-coil domain of nucleotide exchange factor GrpE"/>
    <property type="match status" value="1"/>
</dbReference>
<keyword evidence="9" id="KW-1185">Reference proteome</keyword>
<keyword evidence="6" id="KW-0175">Coiled coil</keyword>
<sequence>MEEKKIDITVGENAAGTNEPAAQPDDSDIILEIKPDEPDPIERLRLENAELQDKYMRMYAEFDNYRKRVQKEKDEIYKYGTESLVSSLLVLADNLDAALSHVKPGAADALAQGVDMTRKELRKILASNGVTEVETKGKTFDPAFHHAMAEVERDDLADKTVVEEFRKGYVFKDRLIRAALVSVSKKASEPKTDKNNDEINKEADNG</sequence>
<evidence type="ECO:0000256" key="2">
    <source>
        <dbReference type="ARBA" id="ARBA00023186"/>
    </source>
</evidence>
<feature type="compositionally biased region" description="Basic and acidic residues" evidence="7">
    <location>
        <begin position="186"/>
        <end position="206"/>
    </location>
</feature>
<dbReference type="PANTHER" id="PTHR21237">
    <property type="entry name" value="GRPE PROTEIN"/>
    <property type="match status" value="1"/>
</dbReference>
<evidence type="ECO:0000256" key="5">
    <source>
        <dbReference type="RuleBase" id="RU004478"/>
    </source>
</evidence>
<dbReference type="Gene3D" id="3.90.20.20">
    <property type="match status" value="1"/>
</dbReference>
<feature type="region of interest" description="Disordered" evidence="7">
    <location>
        <begin position="1"/>
        <end position="26"/>
    </location>
</feature>
<dbReference type="PANTHER" id="PTHR21237:SF23">
    <property type="entry name" value="GRPE PROTEIN HOMOLOG, MITOCHONDRIAL"/>
    <property type="match status" value="1"/>
</dbReference>
<evidence type="ECO:0000256" key="6">
    <source>
        <dbReference type="SAM" id="Coils"/>
    </source>
</evidence>
<evidence type="ECO:0000256" key="1">
    <source>
        <dbReference type="ARBA" id="ARBA00009054"/>
    </source>
</evidence>
<dbReference type="CDD" id="cd00446">
    <property type="entry name" value="GrpE"/>
    <property type="match status" value="1"/>
</dbReference>
<feature type="region of interest" description="Disordered" evidence="7">
    <location>
        <begin position="184"/>
        <end position="206"/>
    </location>
</feature>